<dbReference type="PANTHER" id="PTHR22926:SF3">
    <property type="entry name" value="UNDECAPRENYL-PHOSPHATE ALPHA-N-ACETYLGLUCOSAMINYL 1-PHOSPHATE TRANSFERASE"/>
    <property type="match status" value="1"/>
</dbReference>
<keyword evidence="2" id="KW-1003">Cell membrane</keyword>
<evidence type="ECO:0000256" key="5">
    <source>
        <dbReference type="ARBA" id="ARBA00022989"/>
    </source>
</evidence>
<feature type="transmembrane region" description="Helical" evidence="8">
    <location>
        <begin position="47"/>
        <end position="67"/>
    </location>
</feature>
<evidence type="ECO:0000256" key="3">
    <source>
        <dbReference type="ARBA" id="ARBA00022679"/>
    </source>
</evidence>
<feature type="transmembrane region" description="Helical" evidence="8">
    <location>
        <begin position="6"/>
        <end position="26"/>
    </location>
</feature>
<dbReference type="GO" id="GO:0005886">
    <property type="term" value="C:plasma membrane"/>
    <property type="evidence" value="ECO:0007669"/>
    <property type="project" value="UniProtKB-SubCell"/>
</dbReference>
<keyword evidence="7" id="KW-0460">Magnesium</keyword>
<dbReference type="GO" id="GO:0046872">
    <property type="term" value="F:metal ion binding"/>
    <property type="evidence" value="ECO:0007669"/>
    <property type="project" value="UniProtKB-KW"/>
</dbReference>
<keyword evidence="7" id="KW-0479">Metal-binding</keyword>
<feature type="transmembrane region" description="Helical" evidence="8">
    <location>
        <begin position="231"/>
        <end position="256"/>
    </location>
</feature>
<evidence type="ECO:0000256" key="6">
    <source>
        <dbReference type="ARBA" id="ARBA00023136"/>
    </source>
</evidence>
<comment type="cofactor">
    <cofactor evidence="7">
        <name>Mg(2+)</name>
        <dbReference type="ChEBI" id="CHEBI:18420"/>
    </cofactor>
</comment>
<dbReference type="GO" id="GO:0044038">
    <property type="term" value="P:cell wall macromolecule biosynthetic process"/>
    <property type="evidence" value="ECO:0007669"/>
    <property type="project" value="TreeGrafter"/>
</dbReference>
<dbReference type="AlphaFoldDB" id="A0A660S6W7"/>
<protein>
    <submittedName>
        <fullName evidence="9">Undecaprenyl/decaprenyl-phosphate alpha-N-acetylglucosaminyl 1-phosphate transferase</fullName>
    </submittedName>
</protein>
<sequence length="333" mass="36994">MTYFILIPVVSFLLSLIFTPISKYFALKLNIIDKPTGLKKHSKPIPYLGGFAIFLASIPIVLTYLLINNIYSSDIIGILTSITIILILGLWDDIKMLNPYTKLIIQILATIVLITSGVYIKIIYFPFWLNITLTILWILGITNAINLIDIKDGLAGSITFIASMTFFFIALGNNYQFIIMLSGGLAGAILGFLIFNYPPAKIFMGDAGSEFIGFLLAIISIQISYTTINKIALISPILILGIPIYDTIFVIIIRLLNGQNPLHGSPDHIAIRLNKLGIPDKYVLWIMILVEIILCESAYIATTVNVYGAIFIYVFILMLALIFGVFLSKVKVK</sequence>
<dbReference type="Pfam" id="PF00953">
    <property type="entry name" value="Glycos_transf_4"/>
    <property type="match status" value="1"/>
</dbReference>
<evidence type="ECO:0000256" key="2">
    <source>
        <dbReference type="ARBA" id="ARBA00022475"/>
    </source>
</evidence>
<feature type="binding site" evidence="7">
    <location>
        <position position="206"/>
    </location>
    <ligand>
        <name>Mg(2+)</name>
        <dbReference type="ChEBI" id="CHEBI:18420"/>
    </ligand>
</feature>
<reference evidence="9 10" key="1">
    <citation type="submission" date="2018-06" db="EMBL/GenBank/DDBJ databases">
        <title>Extensive metabolic versatility and redundancy in microbially diverse, dynamic hydrothermal sediments.</title>
        <authorList>
            <person name="Dombrowski N."/>
            <person name="Teske A."/>
            <person name="Baker B.J."/>
        </authorList>
    </citation>
    <scope>NUCLEOTIDE SEQUENCE [LARGE SCALE GENOMIC DNA]</scope>
    <source>
        <strain evidence="9">B35_G9</strain>
    </source>
</reference>
<feature type="transmembrane region" description="Helical" evidence="8">
    <location>
        <begin position="207"/>
        <end position="225"/>
    </location>
</feature>
<dbReference type="InterPro" id="IPR000715">
    <property type="entry name" value="Glycosyl_transferase_4"/>
</dbReference>
<feature type="transmembrane region" description="Helical" evidence="8">
    <location>
        <begin position="103"/>
        <end position="122"/>
    </location>
</feature>
<name>A0A660S6W7_UNCT6</name>
<feature type="binding site" evidence="7">
    <location>
        <position position="146"/>
    </location>
    <ligand>
        <name>Mg(2+)</name>
        <dbReference type="ChEBI" id="CHEBI:18420"/>
    </ligand>
</feature>
<dbReference type="GO" id="GO:0016780">
    <property type="term" value="F:phosphotransferase activity, for other substituted phosphate groups"/>
    <property type="evidence" value="ECO:0007669"/>
    <property type="project" value="InterPro"/>
</dbReference>
<keyword evidence="4 8" id="KW-0812">Transmembrane</keyword>
<dbReference type="Proteomes" id="UP000282321">
    <property type="component" value="Unassembled WGS sequence"/>
</dbReference>
<feature type="transmembrane region" description="Helical" evidence="8">
    <location>
        <begin position="282"/>
        <end position="300"/>
    </location>
</feature>
<feature type="transmembrane region" description="Helical" evidence="8">
    <location>
        <begin position="128"/>
        <end position="147"/>
    </location>
</feature>
<evidence type="ECO:0000256" key="1">
    <source>
        <dbReference type="ARBA" id="ARBA00004651"/>
    </source>
</evidence>
<feature type="transmembrane region" description="Helical" evidence="8">
    <location>
        <begin position="73"/>
        <end position="91"/>
    </location>
</feature>
<evidence type="ECO:0000256" key="4">
    <source>
        <dbReference type="ARBA" id="ARBA00022692"/>
    </source>
</evidence>
<keyword evidence="6 8" id="KW-0472">Membrane</keyword>
<dbReference type="GO" id="GO:0071555">
    <property type="term" value="P:cell wall organization"/>
    <property type="evidence" value="ECO:0007669"/>
    <property type="project" value="TreeGrafter"/>
</dbReference>
<dbReference type="PANTHER" id="PTHR22926">
    <property type="entry name" value="PHOSPHO-N-ACETYLMURAMOYL-PENTAPEPTIDE-TRANSFERASE"/>
    <property type="match status" value="1"/>
</dbReference>
<feature type="transmembrane region" description="Helical" evidence="8">
    <location>
        <begin position="154"/>
        <end position="171"/>
    </location>
</feature>
<feature type="transmembrane region" description="Helical" evidence="8">
    <location>
        <begin position="306"/>
        <end position="327"/>
    </location>
</feature>
<feature type="transmembrane region" description="Helical" evidence="8">
    <location>
        <begin position="177"/>
        <end position="195"/>
    </location>
</feature>
<proteinExistence type="predicted"/>
<comment type="caution">
    <text evidence="9">The sequence shown here is derived from an EMBL/GenBank/DDBJ whole genome shotgun (WGS) entry which is preliminary data.</text>
</comment>
<accession>A0A660S6W7</accession>
<dbReference type="EMBL" id="QNBC01000078">
    <property type="protein sequence ID" value="RKX65665.1"/>
    <property type="molecule type" value="Genomic_DNA"/>
</dbReference>
<evidence type="ECO:0000256" key="7">
    <source>
        <dbReference type="PIRSR" id="PIRSR600715-1"/>
    </source>
</evidence>
<dbReference type="GO" id="GO:0009103">
    <property type="term" value="P:lipopolysaccharide biosynthetic process"/>
    <property type="evidence" value="ECO:0007669"/>
    <property type="project" value="TreeGrafter"/>
</dbReference>
<evidence type="ECO:0000256" key="8">
    <source>
        <dbReference type="SAM" id="Phobius"/>
    </source>
</evidence>
<organism evidence="9 10">
    <name type="scientific">candidate division TA06 bacterium</name>
    <dbReference type="NCBI Taxonomy" id="2250710"/>
    <lineage>
        <taxon>Bacteria</taxon>
        <taxon>Bacteria division TA06</taxon>
    </lineage>
</organism>
<evidence type="ECO:0000313" key="10">
    <source>
        <dbReference type="Proteomes" id="UP000282321"/>
    </source>
</evidence>
<evidence type="ECO:0000313" key="9">
    <source>
        <dbReference type="EMBL" id="RKX65665.1"/>
    </source>
</evidence>
<comment type="subcellular location">
    <subcellularLocation>
        <location evidence="1">Cell membrane</location>
        <topology evidence="1">Multi-pass membrane protein</topology>
    </subcellularLocation>
</comment>
<dbReference type="CDD" id="cd06853">
    <property type="entry name" value="GT_WecA_like"/>
    <property type="match status" value="1"/>
</dbReference>
<keyword evidence="5 8" id="KW-1133">Transmembrane helix</keyword>
<gene>
    <name evidence="9" type="ORF">DRP44_05810</name>
</gene>
<keyword evidence="3 9" id="KW-0808">Transferase</keyword>